<evidence type="ECO:0000313" key="4">
    <source>
        <dbReference type="Proteomes" id="UP000008810"/>
    </source>
</evidence>
<name>A0A2K2DM93_BRADI</name>
<dbReference type="CDD" id="cd22157">
    <property type="entry name" value="F-box_AtFBW1-like"/>
    <property type="match status" value="1"/>
</dbReference>
<dbReference type="OrthoDB" id="695600at2759"/>
<evidence type="ECO:0000313" key="2">
    <source>
        <dbReference type="EMBL" id="PNT75390.1"/>
    </source>
</evidence>
<organism evidence="2">
    <name type="scientific">Brachypodium distachyon</name>
    <name type="common">Purple false brome</name>
    <name type="synonym">Trachynia distachya</name>
    <dbReference type="NCBI Taxonomy" id="15368"/>
    <lineage>
        <taxon>Eukaryota</taxon>
        <taxon>Viridiplantae</taxon>
        <taxon>Streptophyta</taxon>
        <taxon>Embryophyta</taxon>
        <taxon>Tracheophyta</taxon>
        <taxon>Spermatophyta</taxon>
        <taxon>Magnoliopsida</taxon>
        <taxon>Liliopsida</taxon>
        <taxon>Poales</taxon>
        <taxon>Poaceae</taxon>
        <taxon>BOP clade</taxon>
        <taxon>Pooideae</taxon>
        <taxon>Stipodae</taxon>
        <taxon>Brachypodieae</taxon>
        <taxon>Brachypodium</taxon>
    </lineage>
</organism>
<accession>A0A2K2DM93</accession>
<dbReference type="Pfam" id="PF00646">
    <property type="entry name" value="F-box"/>
    <property type="match status" value="1"/>
</dbReference>
<evidence type="ECO:0000313" key="3">
    <source>
        <dbReference type="EnsemblPlants" id="PNT75390"/>
    </source>
</evidence>
<proteinExistence type="predicted"/>
<dbReference type="Proteomes" id="UP000008810">
    <property type="component" value="Chromosome 1"/>
</dbReference>
<dbReference type="EMBL" id="CM000880">
    <property type="protein sequence ID" value="PNT75390.1"/>
    <property type="molecule type" value="Genomic_DNA"/>
</dbReference>
<dbReference type="PANTHER" id="PTHR31111">
    <property type="entry name" value="BNAA05G37150D PROTEIN-RELATED"/>
    <property type="match status" value="1"/>
</dbReference>
<protein>
    <recommendedName>
        <fullName evidence="1">F-box domain-containing protein</fullName>
    </recommendedName>
</protein>
<dbReference type="InterPro" id="IPR001810">
    <property type="entry name" value="F-box_dom"/>
</dbReference>
<reference evidence="3" key="3">
    <citation type="submission" date="2018-08" db="UniProtKB">
        <authorList>
            <consortium name="EnsemblPlants"/>
        </authorList>
    </citation>
    <scope>IDENTIFICATION</scope>
    <source>
        <strain evidence="3">cv. Bd21</strain>
    </source>
</reference>
<dbReference type="SUPFAM" id="SSF50998">
    <property type="entry name" value="Quinoprotein alcohol dehydrogenase-like"/>
    <property type="match status" value="1"/>
</dbReference>
<reference evidence="2 3" key="1">
    <citation type="journal article" date="2010" name="Nature">
        <title>Genome sequencing and analysis of the model grass Brachypodium distachyon.</title>
        <authorList>
            <consortium name="International Brachypodium Initiative"/>
        </authorList>
    </citation>
    <scope>NUCLEOTIDE SEQUENCE [LARGE SCALE GENOMIC DNA]</scope>
    <source>
        <strain evidence="2 3">Bd21</strain>
    </source>
</reference>
<gene>
    <name evidence="3" type="primary">LOC104582097</name>
    <name evidence="2" type="ORF">BRADI_1g31491v3</name>
</gene>
<dbReference type="PANTHER" id="PTHR31111:SF136">
    <property type="entry name" value="F-BOX ASSOCIATED DOMAIN-CONTAINING PROTEIN"/>
    <property type="match status" value="1"/>
</dbReference>
<dbReference type="InterPro" id="IPR036047">
    <property type="entry name" value="F-box-like_dom_sf"/>
</dbReference>
<sequence length="394" mass="42656">MAEGGAATTATTLPRDVIFDILSRTPVKSICRFRCVSKEWQSRISDRAFIAAHRSHANPEPLLVGTAHGALLLMNMDGKIVKKIKGLGVLPTFRSTLDDLICVCSTDSTTRVLDMATGKLLLTCRPMPDGGRIYAVGLGRAAASGSIKAVRLTEGLRYDGPSDQACEVLTLDDGGGASAAQCQWRPAPSPPFLACLYAFSGAGTTANGAVHFLTQNVAAARADDDDDDIPVDSVLRFDLESEQWRSTIQGPLLKGDHDGDDGAGSAWMKTGQIRLGKLGGALCMVQTEVRRAGRVYWADIWLLDDPDRSVWAKAYAIPMHLSSDIIEPLRVMPDDGVRRLLFHYFNPAVQVPWLKVYDPRDEACTEGVQMLHTSGRIGLCSLHLECFVGATTKN</sequence>
<reference evidence="2" key="2">
    <citation type="submission" date="2017-06" db="EMBL/GenBank/DDBJ databases">
        <title>WGS assembly of Brachypodium distachyon.</title>
        <authorList>
            <consortium name="The International Brachypodium Initiative"/>
            <person name="Lucas S."/>
            <person name="Harmon-Smith M."/>
            <person name="Lail K."/>
            <person name="Tice H."/>
            <person name="Grimwood J."/>
            <person name="Bruce D."/>
            <person name="Barry K."/>
            <person name="Shu S."/>
            <person name="Lindquist E."/>
            <person name="Wang M."/>
            <person name="Pitluck S."/>
            <person name="Vogel J.P."/>
            <person name="Garvin D.F."/>
            <person name="Mockler T.C."/>
            <person name="Schmutz J."/>
            <person name="Rokhsar D."/>
            <person name="Bevan M.W."/>
        </authorList>
    </citation>
    <scope>NUCLEOTIDE SEQUENCE</scope>
    <source>
        <strain evidence="2">Bd21</strain>
    </source>
</reference>
<dbReference type="PROSITE" id="PS50181">
    <property type="entry name" value="FBOX"/>
    <property type="match status" value="1"/>
</dbReference>
<dbReference type="GeneID" id="104582097"/>
<evidence type="ECO:0000259" key="1">
    <source>
        <dbReference type="PROSITE" id="PS50181"/>
    </source>
</evidence>
<dbReference type="SUPFAM" id="SSF81383">
    <property type="entry name" value="F-box domain"/>
    <property type="match status" value="1"/>
</dbReference>
<dbReference type="Gene3D" id="1.20.1280.50">
    <property type="match status" value="1"/>
</dbReference>
<dbReference type="SMART" id="SM00256">
    <property type="entry name" value="FBOX"/>
    <property type="match status" value="1"/>
</dbReference>
<dbReference type="AlphaFoldDB" id="A0A2K2DM93"/>
<feature type="domain" description="F-box" evidence="1">
    <location>
        <begin position="7"/>
        <end position="53"/>
    </location>
</feature>
<dbReference type="Gramene" id="PNT75390">
    <property type="protein sequence ID" value="PNT75390"/>
    <property type="gene ID" value="BRADI_1g31491v3"/>
</dbReference>
<dbReference type="RefSeq" id="XP_014751527.1">
    <property type="nucleotide sequence ID" value="XM_014896041.1"/>
</dbReference>
<keyword evidence="4" id="KW-1185">Reference proteome</keyword>
<dbReference type="EnsemblPlants" id="PNT75390">
    <property type="protein sequence ID" value="PNT75390"/>
    <property type="gene ID" value="BRADI_1g31491v3"/>
</dbReference>
<dbReference type="InterPro" id="IPR011047">
    <property type="entry name" value="Quinoprotein_ADH-like_sf"/>
</dbReference>
<dbReference type="KEGG" id="bdi:104582097"/>